<dbReference type="AlphaFoldDB" id="A0AA86Q774"/>
<evidence type="ECO:0000313" key="2">
    <source>
        <dbReference type="EMBL" id="CAI9950523.1"/>
    </source>
</evidence>
<name>A0AA86Q774_9EUKA</name>
<reference evidence="3 4" key="2">
    <citation type="submission" date="2024-07" db="EMBL/GenBank/DDBJ databases">
        <authorList>
            <person name="Akdeniz Z."/>
        </authorList>
    </citation>
    <scope>NUCLEOTIDE SEQUENCE [LARGE SCALE GENOMIC DNA]</scope>
</reference>
<keyword evidence="4" id="KW-1185">Reference proteome</keyword>
<keyword evidence="1" id="KW-0175">Coiled coil</keyword>
<evidence type="ECO:0000313" key="4">
    <source>
        <dbReference type="Proteomes" id="UP001642409"/>
    </source>
</evidence>
<organism evidence="2">
    <name type="scientific">Hexamita inflata</name>
    <dbReference type="NCBI Taxonomy" id="28002"/>
    <lineage>
        <taxon>Eukaryota</taxon>
        <taxon>Metamonada</taxon>
        <taxon>Diplomonadida</taxon>
        <taxon>Hexamitidae</taxon>
        <taxon>Hexamitinae</taxon>
        <taxon>Hexamita</taxon>
    </lineage>
</organism>
<evidence type="ECO:0000256" key="1">
    <source>
        <dbReference type="SAM" id="Coils"/>
    </source>
</evidence>
<evidence type="ECO:0008006" key="5">
    <source>
        <dbReference type="Google" id="ProtNLM"/>
    </source>
</evidence>
<gene>
    <name evidence="3" type="ORF">HINF_LOCUS34833</name>
    <name evidence="2" type="ORF">HINF_LOCUS38168</name>
</gene>
<reference evidence="2" key="1">
    <citation type="submission" date="2023-06" db="EMBL/GenBank/DDBJ databases">
        <authorList>
            <person name="Kurt Z."/>
        </authorList>
    </citation>
    <scope>NUCLEOTIDE SEQUENCE</scope>
</reference>
<feature type="coiled-coil region" evidence="1">
    <location>
        <begin position="592"/>
        <end position="619"/>
    </location>
</feature>
<proteinExistence type="predicted"/>
<evidence type="ECO:0000313" key="3">
    <source>
        <dbReference type="EMBL" id="CAL6033150.1"/>
    </source>
</evidence>
<accession>A0AA86Q774</accession>
<dbReference type="Proteomes" id="UP001642409">
    <property type="component" value="Unassembled WGS sequence"/>
</dbReference>
<dbReference type="SUPFAM" id="SSF56281">
    <property type="entry name" value="Metallo-hydrolase/oxidoreductase"/>
    <property type="match status" value="1"/>
</dbReference>
<dbReference type="EMBL" id="CAXDID020000124">
    <property type="protein sequence ID" value="CAL6033150.1"/>
    <property type="molecule type" value="Genomic_DNA"/>
</dbReference>
<comment type="caution">
    <text evidence="2">The sequence shown here is derived from an EMBL/GenBank/DDBJ whole genome shotgun (WGS) entry which is preliminary data.</text>
</comment>
<dbReference type="InterPro" id="IPR036866">
    <property type="entry name" value="RibonucZ/Hydroxyglut_hydro"/>
</dbReference>
<dbReference type="EMBL" id="CATOUU010000812">
    <property type="protein sequence ID" value="CAI9950523.1"/>
    <property type="molecule type" value="Genomic_DNA"/>
</dbReference>
<dbReference type="Gene3D" id="3.60.15.10">
    <property type="entry name" value="Ribonuclease Z/Hydroxyacylglutathione hydrolase-like"/>
    <property type="match status" value="1"/>
</dbReference>
<sequence>MNSNQIQISQLFPDTPYACTIIKIQELTVMLDCGGQPPYNNLIAAYTQIIPQISAIIVTSSAPNSCGALPLLMRLGYQKQIYIPAPLQTMIHVTLQNVFAGLKRDFQGFTPVSDDVNYLTQLHVSSCLSVESMRALEPNKYLGVGQNLSAKIIMSGREASGVYLKHSYFQEEVFYAGPLLSRDLCSQKDFLSQNEVYGSKIVKAAQFNSYRGLNLQNFDLQQFQLELERYQQVLIFSSSLYEFLQIYVQIQSLLQSQNYKAILIADKETQTQVQIPVMQKIDKKDKIVFTVDGIDSAFTRYVLKEFSENANCLVYLIQQKPVYANSPEFKLIQQVIKQKQIVLNMVNPVIQQIEEKKEQVELRKDEVLLKDFIQDYKNGQLRELDLDAIIEQLKAFDIKQRGYERPVKRTNKKILILDFATKCSLLRYLSKAYTTYMQFKNEFEYANKIVQLQLSNNPDITVIQNPLKLNNPLQVYLNYKELKVQKDKYGEFGYKLALKNSLENPNQISAVGYEILAELVQLIQKKYKVISFNDDNDDEKFEFEEFNKTSLDQLLGSQNIVTDQQKTDLKNKNREIVEFKSIFDPQKKATPLKRRNIIIKQDEEQVEQLKEEKEAYCDYQTTKIEFFCHVRAVNLANYCTTAEFMSQFSNQFELDKESTTHSLLLTKPFKFNVSFNLQNTLQQIKINLTNEFNGQSVYGKFTENEFESQPTHLHLIHKQVHSYNESEDSVRQKLQQMQFQGNKGIFLKGDVQVEVEGDATKIKIKSRAVQDAIEVIEWI</sequence>
<protein>
    <recommendedName>
        <fullName evidence="5">Cleavage and polyadenylation specificity factor 100 kDa subunit</fullName>
    </recommendedName>
</protein>